<protein>
    <submittedName>
        <fullName evidence="1">Uncharacterized protein</fullName>
    </submittedName>
</protein>
<dbReference type="Proteomes" id="UP000092544">
    <property type="component" value="Unassembled WGS sequence"/>
</dbReference>
<sequence>MSFKMSKHVVKDRVNDPRNTPLIMIAELNSIFNRLTASHKVTILNLKHNDTFNIRCTVSHINMPCAVNVISNHYGEHRENIITIMRKSDWKSKDSVEFIV</sequence>
<keyword evidence="2" id="KW-1185">Reference proteome</keyword>
<name>A0A1A8TIK4_9GAMM</name>
<proteinExistence type="predicted"/>
<accession>A0A1A8TIK4</accession>
<organism evidence="1 2">
    <name type="scientific">Marinomonas spartinae</name>
    <dbReference type="NCBI Taxonomy" id="1792290"/>
    <lineage>
        <taxon>Bacteria</taxon>
        <taxon>Pseudomonadati</taxon>
        <taxon>Pseudomonadota</taxon>
        <taxon>Gammaproteobacteria</taxon>
        <taxon>Oceanospirillales</taxon>
        <taxon>Oceanospirillaceae</taxon>
        <taxon>Marinomonas</taxon>
    </lineage>
</organism>
<dbReference type="EMBL" id="FLOB01000006">
    <property type="protein sequence ID" value="SBS33530.1"/>
    <property type="molecule type" value="Genomic_DNA"/>
</dbReference>
<dbReference type="AlphaFoldDB" id="A0A1A8TIK4"/>
<reference evidence="1 2" key="1">
    <citation type="submission" date="2016-06" db="EMBL/GenBank/DDBJ databases">
        <authorList>
            <person name="Kjaerup R.B."/>
            <person name="Dalgaard T.S."/>
            <person name="Juul-Madsen H.R."/>
        </authorList>
    </citation>
    <scope>NUCLEOTIDE SEQUENCE [LARGE SCALE GENOMIC DNA]</scope>
    <source>
        <strain evidence="1 2">CECT 8886</strain>
    </source>
</reference>
<evidence type="ECO:0000313" key="2">
    <source>
        <dbReference type="Proteomes" id="UP000092544"/>
    </source>
</evidence>
<gene>
    <name evidence="1" type="ORF">MSP8886_02782</name>
</gene>
<evidence type="ECO:0000313" key="1">
    <source>
        <dbReference type="EMBL" id="SBS33530.1"/>
    </source>
</evidence>